<evidence type="ECO:0000313" key="6">
    <source>
        <dbReference type="Proteomes" id="UP000315496"/>
    </source>
</evidence>
<proteinExistence type="inferred from homology"/>
<gene>
    <name evidence="5" type="ORF">GMRT_12672</name>
</gene>
<dbReference type="CDD" id="cd05831">
    <property type="entry name" value="Ribosomal_P1"/>
    <property type="match status" value="1"/>
</dbReference>
<keyword evidence="6" id="KW-1185">Reference proteome</keyword>
<dbReference type="GO" id="GO:0002181">
    <property type="term" value="P:cytoplasmic translation"/>
    <property type="evidence" value="ECO:0007669"/>
    <property type="project" value="TreeGrafter"/>
</dbReference>
<feature type="region of interest" description="Disordered" evidence="4">
    <location>
        <begin position="79"/>
        <end position="117"/>
    </location>
</feature>
<dbReference type="Pfam" id="PF00428">
    <property type="entry name" value="Ribosomal_60s"/>
    <property type="match status" value="1"/>
</dbReference>
<evidence type="ECO:0000313" key="5">
    <source>
        <dbReference type="EMBL" id="TNJ27864.1"/>
    </source>
</evidence>
<feature type="compositionally biased region" description="Acidic residues" evidence="4">
    <location>
        <begin position="108"/>
        <end position="117"/>
    </location>
</feature>
<dbReference type="GO" id="GO:0030295">
    <property type="term" value="F:protein kinase activator activity"/>
    <property type="evidence" value="ECO:0007669"/>
    <property type="project" value="TreeGrafter"/>
</dbReference>
<keyword evidence="2 5" id="KW-0689">Ribosomal protein</keyword>
<evidence type="ECO:0000256" key="2">
    <source>
        <dbReference type="ARBA" id="ARBA00022980"/>
    </source>
</evidence>
<dbReference type="AlphaFoldDB" id="A0A4Z1SPV3"/>
<dbReference type="GO" id="GO:0006414">
    <property type="term" value="P:translational elongation"/>
    <property type="evidence" value="ECO:0007669"/>
    <property type="project" value="InterPro"/>
</dbReference>
<comment type="similarity">
    <text evidence="1">Belongs to the eukaryotic ribosomal protein P1/P2 family.</text>
</comment>
<dbReference type="VEuPathDB" id="GiardiaDB:GMRT_12672"/>
<name>A0A4Z1SPV3_GIAMU</name>
<dbReference type="EMBL" id="VDLU01000003">
    <property type="protein sequence ID" value="TNJ27864.1"/>
    <property type="molecule type" value="Genomic_DNA"/>
</dbReference>
<dbReference type="PANTHER" id="PTHR45696:SF10">
    <property type="entry name" value="LARGE RIBOSOMAL SUBUNIT PROTEIN P1"/>
    <property type="match status" value="1"/>
</dbReference>
<evidence type="ECO:0000256" key="1">
    <source>
        <dbReference type="ARBA" id="ARBA00005436"/>
    </source>
</evidence>
<dbReference type="InterPro" id="IPR038716">
    <property type="entry name" value="P1/P2_N_sf"/>
</dbReference>
<comment type="caution">
    <text evidence="5">The sequence shown here is derived from an EMBL/GenBank/DDBJ whole genome shotgun (WGS) entry which is preliminary data.</text>
</comment>
<dbReference type="InterPro" id="IPR027534">
    <property type="entry name" value="Ribosomal_P1/P2"/>
</dbReference>
<dbReference type="Proteomes" id="UP000315496">
    <property type="component" value="Chromosome 3"/>
</dbReference>
<keyword evidence="3" id="KW-0687">Ribonucleoprotein</keyword>
<dbReference type="HAMAP" id="MF_01478">
    <property type="entry name" value="Ribosomal_L12_arch"/>
    <property type="match status" value="1"/>
</dbReference>
<dbReference type="PANTHER" id="PTHR45696">
    <property type="entry name" value="60S ACIDIC RIBOSOMAL PROTEIN P1"/>
    <property type="match status" value="1"/>
</dbReference>
<dbReference type="GO" id="GO:0022625">
    <property type="term" value="C:cytosolic large ribosomal subunit"/>
    <property type="evidence" value="ECO:0007669"/>
    <property type="project" value="TreeGrafter"/>
</dbReference>
<organism evidence="5 6">
    <name type="scientific">Giardia muris</name>
    <dbReference type="NCBI Taxonomy" id="5742"/>
    <lineage>
        <taxon>Eukaryota</taxon>
        <taxon>Metamonada</taxon>
        <taxon>Diplomonadida</taxon>
        <taxon>Hexamitidae</taxon>
        <taxon>Giardiinae</taxon>
        <taxon>Giardia</taxon>
    </lineage>
</organism>
<reference evidence="5 6" key="1">
    <citation type="submission" date="2019-05" db="EMBL/GenBank/DDBJ databases">
        <title>The compact genome of Giardia muris reveals important steps in the evolution of intestinal protozoan parasites.</title>
        <authorList>
            <person name="Xu F."/>
            <person name="Jimenez-Gonzalez A."/>
            <person name="Einarsson E."/>
            <person name="Astvaldsson A."/>
            <person name="Peirasmaki D."/>
            <person name="Eckmann L."/>
            <person name="Andersson J.O."/>
            <person name="Svard S.G."/>
            <person name="Jerlstrom-Hultqvist J."/>
        </authorList>
    </citation>
    <scope>NUCLEOTIDE SEQUENCE [LARGE SCALE GENOMIC DNA]</scope>
    <source>
        <strain evidence="5 6">Roberts-Thomson</strain>
    </source>
</reference>
<dbReference type="Gene3D" id="1.10.10.1410">
    <property type="match status" value="1"/>
</dbReference>
<dbReference type="GO" id="GO:0043021">
    <property type="term" value="F:ribonucleoprotein complex binding"/>
    <property type="evidence" value="ECO:0007669"/>
    <property type="project" value="TreeGrafter"/>
</dbReference>
<evidence type="ECO:0000256" key="3">
    <source>
        <dbReference type="ARBA" id="ARBA00023274"/>
    </source>
</evidence>
<dbReference type="FunFam" id="1.10.10.1410:FF:000002">
    <property type="entry name" value="60S acidic ribosomal protein P2"/>
    <property type="match status" value="1"/>
</dbReference>
<dbReference type="GO" id="GO:0003735">
    <property type="term" value="F:structural constituent of ribosome"/>
    <property type="evidence" value="ECO:0007669"/>
    <property type="project" value="InterPro"/>
</dbReference>
<accession>A0A4Z1SPV3</accession>
<evidence type="ECO:0000256" key="4">
    <source>
        <dbReference type="SAM" id="MobiDB-lite"/>
    </source>
</evidence>
<protein>
    <submittedName>
        <fullName evidence="5">Ribosomal protein P1B</fullName>
    </submittedName>
</protein>
<sequence>MSNQELACVLAAIVIADEGQECTAANIKAVCDAAGVKVEGIWPLLFANYLEGKNVMDLLTSLGSAAAAPAAAGGAPAGAAAAAAEPAKKEESSDDEIIGAGGMFGDDSSSEEESSSD</sequence>
<dbReference type="OrthoDB" id="2194681at2759"/>